<accession>A0ABY3FNV5</accession>
<evidence type="ECO:0000259" key="6">
    <source>
        <dbReference type="Pfam" id="PF07980"/>
    </source>
</evidence>
<dbReference type="RefSeq" id="WP_144889122.1">
    <property type="nucleotide sequence ID" value="NZ_VLKO01000001.1"/>
</dbReference>
<dbReference type="SUPFAM" id="SSF48452">
    <property type="entry name" value="TPR-like"/>
    <property type="match status" value="1"/>
</dbReference>
<proteinExistence type="inferred from homology"/>
<name>A0ABY3FNV5_9FLAO</name>
<gene>
    <name evidence="8" type="ORF">IQ05_00298</name>
</gene>
<keyword evidence="3" id="KW-0732">Signal</keyword>
<feature type="domain" description="SusD-like N-terminal" evidence="7">
    <location>
        <begin position="85"/>
        <end position="240"/>
    </location>
</feature>
<dbReference type="PROSITE" id="PS51257">
    <property type="entry name" value="PROKAR_LIPOPROTEIN"/>
    <property type="match status" value="1"/>
</dbReference>
<reference evidence="8 9" key="1">
    <citation type="journal article" date="2015" name="Stand. Genomic Sci.">
        <title>Genomic Encyclopedia of Bacterial and Archaeal Type Strains, Phase III: the genomes of soil and plant-associated and newly described type strains.</title>
        <authorList>
            <person name="Whitman W.B."/>
            <person name="Woyke T."/>
            <person name="Klenk H.P."/>
            <person name="Zhou Y."/>
            <person name="Lilburn T.G."/>
            <person name="Beck B.J."/>
            <person name="De Vos P."/>
            <person name="Vandamme P."/>
            <person name="Eisen J.A."/>
            <person name="Garrity G."/>
            <person name="Hugenholtz P."/>
            <person name="Kyrpides N.C."/>
        </authorList>
    </citation>
    <scope>NUCLEOTIDE SEQUENCE [LARGE SCALE GENOMIC DNA]</scope>
    <source>
        <strain evidence="8 9">CGMCC 1.6847</strain>
    </source>
</reference>
<keyword evidence="5" id="KW-0998">Cell outer membrane</keyword>
<organism evidence="8 9">
    <name type="scientific">Flavobacterium tiangeerense</name>
    <dbReference type="NCBI Taxonomy" id="459471"/>
    <lineage>
        <taxon>Bacteria</taxon>
        <taxon>Pseudomonadati</taxon>
        <taxon>Bacteroidota</taxon>
        <taxon>Flavobacteriia</taxon>
        <taxon>Flavobacteriales</taxon>
        <taxon>Flavobacteriaceae</taxon>
        <taxon>Flavobacterium</taxon>
    </lineage>
</organism>
<keyword evidence="4" id="KW-0472">Membrane</keyword>
<evidence type="ECO:0000256" key="5">
    <source>
        <dbReference type="ARBA" id="ARBA00023237"/>
    </source>
</evidence>
<evidence type="ECO:0000256" key="1">
    <source>
        <dbReference type="ARBA" id="ARBA00004442"/>
    </source>
</evidence>
<comment type="subcellular location">
    <subcellularLocation>
        <location evidence="1">Cell outer membrane</location>
    </subcellularLocation>
</comment>
<evidence type="ECO:0000313" key="8">
    <source>
        <dbReference type="EMBL" id="TWI03356.1"/>
    </source>
</evidence>
<feature type="domain" description="RagB/SusD" evidence="6">
    <location>
        <begin position="334"/>
        <end position="477"/>
    </location>
</feature>
<dbReference type="Proteomes" id="UP000317519">
    <property type="component" value="Unassembled WGS sequence"/>
</dbReference>
<comment type="caution">
    <text evidence="8">The sequence shown here is derived from an EMBL/GenBank/DDBJ whole genome shotgun (WGS) entry which is preliminary data.</text>
</comment>
<evidence type="ECO:0000313" key="9">
    <source>
        <dbReference type="Proteomes" id="UP000317519"/>
    </source>
</evidence>
<protein>
    <submittedName>
        <fullName evidence="8">SusD-like starch-binding protein associating with outer membrane</fullName>
    </submittedName>
</protein>
<evidence type="ECO:0000259" key="7">
    <source>
        <dbReference type="Pfam" id="PF14322"/>
    </source>
</evidence>
<dbReference type="InterPro" id="IPR033985">
    <property type="entry name" value="SusD-like_N"/>
</dbReference>
<keyword evidence="9" id="KW-1185">Reference proteome</keyword>
<dbReference type="InterPro" id="IPR012944">
    <property type="entry name" value="SusD_RagB_dom"/>
</dbReference>
<dbReference type="EMBL" id="VLKO01000001">
    <property type="protein sequence ID" value="TWI03356.1"/>
    <property type="molecule type" value="Genomic_DNA"/>
</dbReference>
<evidence type="ECO:0000256" key="2">
    <source>
        <dbReference type="ARBA" id="ARBA00006275"/>
    </source>
</evidence>
<dbReference type="Pfam" id="PF07980">
    <property type="entry name" value="SusD_RagB"/>
    <property type="match status" value="1"/>
</dbReference>
<dbReference type="Gene3D" id="1.25.40.390">
    <property type="match status" value="1"/>
</dbReference>
<dbReference type="Pfam" id="PF14322">
    <property type="entry name" value="SusD-like_3"/>
    <property type="match status" value="1"/>
</dbReference>
<comment type="similarity">
    <text evidence="2">Belongs to the SusD family.</text>
</comment>
<evidence type="ECO:0000256" key="4">
    <source>
        <dbReference type="ARBA" id="ARBA00023136"/>
    </source>
</evidence>
<dbReference type="InterPro" id="IPR011990">
    <property type="entry name" value="TPR-like_helical_dom_sf"/>
</dbReference>
<evidence type="ECO:0000256" key="3">
    <source>
        <dbReference type="ARBA" id="ARBA00022729"/>
    </source>
</evidence>
<sequence>MKKILIFSLVVSTLFISCDSEYLDTLPDGATTTDAQLADIAEINPKVLNALLSGVYSSMYTTGSGGTGDHSDFGQKGVDITLDLLTSDMAYTANNYGWYQGITQLTATPNFANNENYKPWRYYYRIIFGANQVIDALGGTNAVPVDQEAKFIMGQAKALRAYGYFYLSQLYAIKYDASALILPIYTDAKSANQPKSSTADVYALMVKDLTESISYLDGYSRSAKFNIDKNVAKGLLAYVYSSRATPDDLGKVVSLTNDILAAYPLTTKSQAAAVLSGTGALTNPDSGFNNVNTPSWMWGVDLTNAINLDLISWWGQMDFFTYSYAWAGDPKNIDRDLFLSIPTTDIRRTQFSASGRPSSKFFDPKRVVGGQRVIETDYIYMRSDEFLLMNAEANAKLGFDGPAITSLKKLLSIRFNAPADYAYVDALTGTALQNEIYTQTRRELWGEGKVYLAMKRNKKGSVRATNHLYLKGQSFAFDDPRLSFLIPQQETLNNPFID</sequence>